<comment type="similarity">
    <text evidence="1">Belongs to the bHLH protein family.</text>
</comment>
<dbReference type="SMART" id="SM00353">
    <property type="entry name" value="HLH"/>
    <property type="match status" value="1"/>
</dbReference>
<dbReference type="InterPro" id="IPR011598">
    <property type="entry name" value="bHLH_dom"/>
</dbReference>
<dbReference type="SUPFAM" id="SSF47459">
    <property type="entry name" value="HLH, helix-loop-helix DNA-binding domain"/>
    <property type="match status" value="1"/>
</dbReference>
<keyword evidence="7" id="KW-1185">Reference proteome</keyword>
<evidence type="ECO:0000256" key="3">
    <source>
        <dbReference type="ARBA" id="ARBA00023125"/>
    </source>
</evidence>
<feature type="domain" description="BHLH" evidence="5">
    <location>
        <begin position="53"/>
        <end position="103"/>
    </location>
</feature>
<dbReference type="Proteomes" id="UP000243459">
    <property type="component" value="Chromosome 7"/>
</dbReference>
<evidence type="ECO:0000256" key="4">
    <source>
        <dbReference type="ARBA" id="ARBA00023163"/>
    </source>
</evidence>
<dbReference type="Gene3D" id="4.10.280.10">
    <property type="entry name" value="Helix-loop-helix DNA-binding domain"/>
    <property type="match status" value="1"/>
</dbReference>
<dbReference type="EMBL" id="CM007387">
    <property type="protein sequence ID" value="ONK62478.1"/>
    <property type="molecule type" value="Genomic_DNA"/>
</dbReference>
<gene>
    <name evidence="6" type="ORF">A4U43_C07F4300</name>
</gene>
<dbReference type="OMA" id="IRINFIV"/>
<dbReference type="AlphaFoldDB" id="A0A5P1E9D9"/>
<dbReference type="GO" id="GO:0046983">
    <property type="term" value="F:protein dimerization activity"/>
    <property type="evidence" value="ECO:0007669"/>
    <property type="project" value="InterPro"/>
</dbReference>
<evidence type="ECO:0000259" key="5">
    <source>
        <dbReference type="PROSITE" id="PS50888"/>
    </source>
</evidence>
<dbReference type="InterPro" id="IPR036638">
    <property type="entry name" value="HLH_DNA-bd_sf"/>
</dbReference>
<dbReference type="PANTHER" id="PTHR45844">
    <property type="entry name" value="TRANSCRIPTION FACTOR BHLH30"/>
    <property type="match status" value="1"/>
</dbReference>
<dbReference type="GO" id="GO:0003700">
    <property type="term" value="F:DNA-binding transcription factor activity"/>
    <property type="evidence" value="ECO:0007669"/>
    <property type="project" value="InterPro"/>
</dbReference>
<proteinExistence type="inferred from homology"/>
<keyword evidence="3" id="KW-0238">DNA-binding</keyword>
<dbReference type="Gramene" id="ONK62478">
    <property type="protein sequence ID" value="ONK62478"/>
    <property type="gene ID" value="A4U43_C07F4300"/>
</dbReference>
<dbReference type="PANTHER" id="PTHR45844:SF18">
    <property type="entry name" value="TRANSCRIPTION FACTOR BHLH51"/>
    <property type="match status" value="1"/>
</dbReference>
<protein>
    <recommendedName>
        <fullName evidence="5">BHLH domain-containing protein</fullName>
    </recommendedName>
</protein>
<keyword evidence="4" id="KW-0804">Transcription</keyword>
<evidence type="ECO:0000313" key="7">
    <source>
        <dbReference type="Proteomes" id="UP000243459"/>
    </source>
</evidence>
<dbReference type="InterPro" id="IPR045847">
    <property type="entry name" value="AIG1-like"/>
</dbReference>
<dbReference type="PROSITE" id="PS50888">
    <property type="entry name" value="BHLH"/>
    <property type="match status" value="1"/>
</dbReference>
<evidence type="ECO:0000313" key="6">
    <source>
        <dbReference type="EMBL" id="ONK62478.1"/>
    </source>
</evidence>
<dbReference type="Pfam" id="PF00010">
    <property type="entry name" value="HLH"/>
    <property type="match status" value="1"/>
</dbReference>
<dbReference type="OrthoDB" id="71302at2759"/>
<name>A0A5P1E9D9_ASPOF</name>
<dbReference type="GO" id="GO:0003677">
    <property type="term" value="F:DNA binding"/>
    <property type="evidence" value="ECO:0007669"/>
    <property type="project" value="UniProtKB-KW"/>
</dbReference>
<reference evidence="7" key="1">
    <citation type="journal article" date="2017" name="Nat. Commun.">
        <title>The asparagus genome sheds light on the origin and evolution of a young Y chromosome.</title>
        <authorList>
            <person name="Harkess A."/>
            <person name="Zhou J."/>
            <person name="Xu C."/>
            <person name="Bowers J.E."/>
            <person name="Van der Hulst R."/>
            <person name="Ayyampalayam S."/>
            <person name="Mercati F."/>
            <person name="Riccardi P."/>
            <person name="McKain M.R."/>
            <person name="Kakrana A."/>
            <person name="Tang H."/>
            <person name="Ray J."/>
            <person name="Groenendijk J."/>
            <person name="Arikit S."/>
            <person name="Mathioni S.M."/>
            <person name="Nakano M."/>
            <person name="Shan H."/>
            <person name="Telgmann-Rauber A."/>
            <person name="Kanno A."/>
            <person name="Yue Z."/>
            <person name="Chen H."/>
            <person name="Li W."/>
            <person name="Chen Y."/>
            <person name="Xu X."/>
            <person name="Zhang Y."/>
            <person name="Luo S."/>
            <person name="Chen H."/>
            <person name="Gao J."/>
            <person name="Mao Z."/>
            <person name="Pires J.C."/>
            <person name="Luo M."/>
            <person name="Kudrna D."/>
            <person name="Wing R.A."/>
            <person name="Meyers B.C."/>
            <person name="Yi K."/>
            <person name="Kong H."/>
            <person name="Lavrijsen P."/>
            <person name="Sunseri F."/>
            <person name="Falavigna A."/>
            <person name="Ye Y."/>
            <person name="Leebens-Mack J.H."/>
            <person name="Chen G."/>
        </authorList>
    </citation>
    <scope>NUCLEOTIDE SEQUENCE [LARGE SCALE GENOMIC DNA]</scope>
    <source>
        <strain evidence="7">cv. DH0086</strain>
    </source>
</reference>
<evidence type="ECO:0000256" key="1">
    <source>
        <dbReference type="ARBA" id="ARBA00005510"/>
    </source>
</evidence>
<keyword evidence="2" id="KW-0805">Transcription regulation</keyword>
<dbReference type="CDD" id="cd04873">
    <property type="entry name" value="ACT_UUR-ACR-like"/>
    <property type="match status" value="1"/>
</dbReference>
<evidence type="ECO:0000256" key="2">
    <source>
        <dbReference type="ARBA" id="ARBA00023015"/>
    </source>
</evidence>
<accession>A0A5P1E9D9</accession>
<sequence>MESGALALDTILMSGCENLPLLLPRPSNSGPPSVNKGVISWPSSSSPEIVRSKALKVHSQAEKRRRERINSHLSTLRRMVPDANNKMDKAALLARVIDHVKDLKTRTSNIDKTLSIPAEENEIAIELAKESENSATSTTGDFYMKASVSCDDRPDLFVSMMRAFHGLKLRTVGADITSLGGRAQVVFVLCGGDQYGSNVSLRSLTESLKDALGRIIEVDVGLTSVSSSKRQRLLQSYYSSVSI</sequence>
<organism evidence="6 7">
    <name type="scientific">Asparagus officinalis</name>
    <name type="common">Garden asparagus</name>
    <dbReference type="NCBI Taxonomy" id="4686"/>
    <lineage>
        <taxon>Eukaryota</taxon>
        <taxon>Viridiplantae</taxon>
        <taxon>Streptophyta</taxon>
        <taxon>Embryophyta</taxon>
        <taxon>Tracheophyta</taxon>
        <taxon>Spermatophyta</taxon>
        <taxon>Magnoliopsida</taxon>
        <taxon>Liliopsida</taxon>
        <taxon>Asparagales</taxon>
        <taxon>Asparagaceae</taxon>
        <taxon>Asparagoideae</taxon>
        <taxon>Asparagus</taxon>
    </lineage>
</organism>